<dbReference type="OrthoDB" id="2963168at2759"/>
<gene>
    <name evidence="1" type="ORF">MEDL_356</name>
</gene>
<dbReference type="EMBL" id="CAJPWZ010000017">
    <property type="protein sequence ID" value="CAG2184710.1"/>
    <property type="molecule type" value="Genomic_DNA"/>
</dbReference>
<dbReference type="AlphaFoldDB" id="A0A8S3PM86"/>
<dbReference type="SUPFAM" id="SSF53067">
    <property type="entry name" value="Actin-like ATPase domain"/>
    <property type="match status" value="1"/>
</dbReference>
<proteinExistence type="predicted"/>
<reference evidence="1" key="1">
    <citation type="submission" date="2021-03" db="EMBL/GenBank/DDBJ databases">
        <authorList>
            <person name="Bekaert M."/>
        </authorList>
    </citation>
    <scope>NUCLEOTIDE SEQUENCE</scope>
</reference>
<dbReference type="InterPro" id="IPR043129">
    <property type="entry name" value="ATPase_NBD"/>
</dbReference>
<organism evidence="1 2">
    <name type="scientific">Mytilus edulis</name>
    <name type="common">Blue mussel</name>
    <dbReference type="NCBI Taxonomy" id="6550"/>
    <lineage>
        <taxon>Eukaryota</taxon>
        <taxon>Metazoa</taxon>
        <taxon>Spiralia</taxon>
        <taxon>Lophotrochozoa</taxon>
        <taxon>Mollusca</taxon>
        <taxon>Bivalvia</taxon>
        <taxon>Autobranchia</taxon>
        <taxon>Pteriomorphia</taxon>
        <taxon>Mytilida</taxon>
        <taxon>Mytiloidea</taxon>
        <taxon>Mytilidae</taxon>
        <taxon>Mytilinae</taxon>
        <taxon>Mytilus</taxon>
    </lineage>
</organism>
<evidence type="ECO:0000313" key="1">
    <source>
        <dbReference type="EMBL" id="CAG2184710.1"/>
    </source>
</evidence>
<dbReference type="Gene3D" id="3.30.420.40">
    <property type="match status" value="1"/>
</dbReference>
<protein>
    <submittedName>
        <fullName evidence="1">Uncharacterized protein</fullName>
    </submittedName>
</protein>
<evidence type="ECO:0000313" key="2">
    <source>
        <dbReference type="Proteomes" id="UP000683360"/>
    </source>
</evidence>
<keyword evidence="2" id="KW-1185">Reference proteome</keyword>
<dbReference type="PANTHER" id="PTHR14187">
    <property type="entry name" value="ALPHA KINASE/ELONGATION FACTOR 2 KINASE"/>
    <property type="match status" value="1"/>
</dbReference>
<name>A0A8S3PM86_MYTED</name>
<comment type="caution">
    <text evidence="1">The sequence shown here is derived from an EMBL/GenBank/DDBJ whole genome shotgun (WGS) entry which is preliminary data.</text>
</comment>
<dbReference type="PANTHER" id="PTHR14187:SF5">
    <property type="entry name" value="HEAT SHOCK 70 KDA PROTEIN 12A"/>
    <property type="match status" value="1"/>
</dbReference>
<dbReference type="Proteomes" id="UP000683360">
    <property type="component" value="Unassembled WGS sequence"/>
</dbReference>
<sequence>MSDQHDSTLVVAIDIGTTYSGYAFSFGHEYKSNPLTITYHSWPDGPSYKTPTCVLLTPEKEFYSFGREAEDKYKNLAEIEDHKDWYFVTRFKMLLMGKRETKLKSSDKKIKWVLTVPAIWSDQAKQFMRMSAKEAGISDSFLTLAYEPEAAALYCGTADISINEVTHDNRIKTIDRASGGDWGGTNIDIKFLKFLDEVLGNNIMEEIGRDYRSDFLEIQQEFEEQKRKVTPDGGHDVVIRMPFGVMEVIKNKGKTIADIVGSSPHGNMVSVNDKQKNRLHIKARIFIGF</sequence>
<accession>A0A8S3PM86</accession>